<evidence type="ECO:0000313" key="2">
    <source>
        <dbReference type="Proteomes" id="UP001501758"/>
    </source>
</evidence>
<keyword evidence="2" id="KW-1185">Reference proteome</keyword>
<comment type="caution">
    <text evidence="1">The sequence shown here is derived from an EMBL/GenBank/DDBJ whole genome shotgun (WGS) entry which is preliminary data.</text>
</comment>
<reference evidence="2" key="1">
    <citation type="journal article" date="2019" name="Int. J. Syst. Evol. Microbiol.">
        <title>The Global Catalogue of Microorganisms (GCM) 10K type strain sequencing project: providing services to taxonomists for standard genome sequencing and annotation.</title>
        <authorList>
            <consortium name="The Broad Institute Genomics Platform"/>
            <consortium name="The Broad Institute Genome Sequencing Center for Infectious Disease"/>
            <person name="Wu L."/>
            <person name="Ma J."/>
        </authorList>
    </citation>
    <scope>NUCLEOTIDE SEQUENCE [LARGE SCALE GENOMIC DNA]</scope>
    <source>
        <strain evidence="2">JCM 15974</strain>
    </source>
</reference>
<dbReference type="EMBL" id="BAAAGE010000001">
    <property type="protein sequence ID" value="GAA0716440.1"/>
    <property type="molecule type" value="Genomic_DNA"/>
</dbReference>
<name>A0ABP3TTR9_9FLAO</name>
<protein>
    <submittedName>
        <fullName evidence="1">Uncharacterized protein</fullName>
    </submittedName>
</protein>
<organism evidence="1 2">
    <name type="scientific">Aquimarina litoralis</name>
    <dbReference type="NCBI Taxonomy" id="584605"/>
    <lineage>
        <taxon>Bacteria</taxon>
        <taxon>Pseudomonadati</taxon>
        <taxon>Bacteroidota</taxon>
        <taxon>Flavobacteriia</taxon>
        <taxon>Flavobacteriales</taxon>
        <taxon>Flavobacteriaceae</taxon>
        <taxon>Aquimarina</taxon>
    </lineage>
</organism>
<sequence length="208" mass="23220">MKTIQVCIAMIMLAAVPFGCSDDDLETEVIDEIAKGETVLELQFEDYSLSVEETRLNQRRVELLIILENDPQNDNALGELESVNNRLGFIEERSNVIEERLVGFGLGPIPPLPPCFDPGPDNNCPIPLNSVVTIAVEQNLNSFGLQIIDPQSEEVLFALEEFEASELNENLLESPFNVEGIQFPEEFLVVVKKVEGDLDLSYNFYGTL</sequence>
<evidence type="ECO:0000313" key="1">
    <source>
        <dbReference type="EMBL" id="GAA0716440.1"/>
    </source>
</evidence>
<proteinExistence type="predicted"/>
<accession>A0ABP3TTR9</accession>
<dbReference type="RefSeq" id="WP_343911472.1">
    <property type="nucleotide sequence ID" value="NZ_BAAAGE010000001.1"/>
</dbReference>
<dbReference type="Proteomes" id="UP001501758">
    <property type="component" value="Unassembled WGS sequence"/>
</dbReference>
<gene>
    <name evidence="1" type="ORF">GCM10009430_12160</name>
</gene>